<evidence type="ECO:0000256" key="9">
    <source>
        <dbReference type="NCBIfam" id="TIGR00190"/>
    </source>
</evidence>
<evidence type="ECO:0000256" key="6">
    <source>
        <dbReference type="ARBA" id="ARBA00023004"/>
    </source>
</evidence>
<dbReference type="PANTHER" id="PTHR30557:SF1">
    <property type="entry name" value="PHOSPHOMETHYLPYRIMIDINE SYNTHASE, CHLOROPLASTIC"/>
    <property type="match status" value="1"/>
</dbReference>
<gene>
    <name evidence="10" type="ORF">Sv326_1240</name>
</gene>
<keyword evidence="6" id="KW-0408">Iron</keyword>
<dbReference type="Gene3D" id="3.20.20.540">
    <property type="entry name" value="Radical SAM ThiC family, central domain"/>
    <property type="match status" value="1"/>
</dbReference>
<evidence type="ECO:0000256" key="4">
    <source>
        <dbReference type="ARBA" id="ARBA00022723"/>
    </source>
</evidence>
<evidence type="ECO:0000256" key="5">
    <source>
        <dbReference type="ARBA" id="ARBA00022833"/>
    </source>
</evidence>
<dbReference type="SFLD" id="SFLDS00113">
    <property type="entry name" value="Radical_SAM_Phosphomethylpyrim"/>
    <property type="match status" value="1"/>
</dbReference>
<dbReference type="InterPro" id="IPR002817">
    <property type="entry name" value="ThiC/BzaA/B"/>
</dbReference>
<dbReference type="SFLD" id="SFLDG01114">
    <property type="entry name" value="phosphomethylpyrimidine_syntha"/>
    <property type="match status" value="1"/>
</dbReference>
<dbReference type="KEGG" id="flt:Sv326_1240"/>
<dbReference type="GO" id="GO:0009228">
    <property type="term" value="P:thiamine biosynthetic process"/>
    <property type="evidence" value="ECO:0007669"/>
    <property type="project" value="UniProtKB-UniRule"/>
</dbReference>
<dbReference type="InterPro" id="IPR038521">
    <property type="entry name" value="ThiC/Bza_core_dom"/>
</dbReference>
<organism evidence="10 11">
    <name type="scientific">Fermentimicrarchaeum limneticum</name>
    <dbReference type="NCBI Taxonomy" id="2795018"/>
    <lineage>
        <taxon>Archaea</taxon>
        <taxon>Candidatus Micrarchaeota</taxon>
        <taxon>Candidatus Fermentimicrarchaeales</taxon>
        <taxon>Candidatus Fermentimicrarchaeaceae</taxon>
        <taxon>Candidatus Fermentimicrarchaeum</taxon>
    </lineage>
</organism>
<reference evidence="11" key="1">
    <citation type="submission" date="2020-07" db="EMBL/GenBank/DDBJ databases">
        <title>Metabolic diversity and evolutionary history of the archaeal phylum ###Micrarchaeota### uncovered from a freshwater lake metagenome.</title>
        <authorList>
            <person name="Kadnikov V.V."/>
            <person name="Savvichev A.S."/>
            <person name="Mardanov A.V."/>
            <person name="Beletsky A.V."/>
            <person name="Chupakov A.V."/>
            <person name="Kokryatskaya N.M."/>
            <person name="Pimenov N.V."/>
            <person name="Ravin N.V."/>
        </authorList>
    </citation>
    <scope>NUCLEOTIDE SEQUENCE [LARGE SCALE GENOMIC DNA]</scope>
</reference>
<dbReference type="GO" id="GO:0051539">
    <property type="term" value="F:4 iron, 4 sulfur cluster binding"/>
    <property type="evidence" value="ECO:0007669"/>
    <property type="project" value="UniProtKB-KW"/>
</dbReference>
<dbReference type="Proteomes" id="UP000510821">
    <property type="component" value="Chromosome"/>
</dbReference>
<evidence type="ECO:0000313" key="10">
    <source>
        <dbReference type="EMBL" id="QLJ53415.1"/>
    </source>
</evidence>
<dbReference type="GO" id="GO:0046872">
    <property type="term" value="F:metal ion binding"/>
    <property type="evidence" value="ECO:0007669"/>
    <property type="project" value="UniProtKB-KW"/>
</dbReference>
<dbReference type="Pfam" id="PF01964">
    <property type="entry name" value="ThiC_Rad_SAM"/>
    <property type="match status" value="1"/>
</dbReference>
<dbReference type="NCBIfam" id="TIGR00190">
    <property type="entry name" value="thiC"/>
    <property type="match status" value="1"/>
</dbReference>
<comment type="cofactor">
    <cofactor evidence="1">
        <name>[4Fe-4S] cluster</name>
        <dbReference type="ChEBI" id="CHEBI:49883"/>
    </cofactor>
</comment>
<dbReference type="GO" id="GO:0070284">
    <property type="term" value="F:phosphomethylpyrimidine synthase activity"/>
    <property type="evidence" value="ECO:0007669"/>
    <property type="project" value="UniProtKB-EC"/>
</dbReference>
<keyword evidence="8 10" id="KW-0456">Lyase</keyword>
<keyword evidence="2" id="KW-0004">4Fe-4S</keyword>
<dbReference type="SFLD" id="SFLDF00407">
    <property type="entry name" value="phosphomethylpyrimidine_syntha"/>
    <property type="match status" value="1"/>
</dbReference>
<evidence type="ECO:0000256" key="7">
    <source>
        <dbReference type="ARBA" id="ARBA00023014"/>
    </source>
</evidence>
<sequence>MKLAKRGVVTSTVKKIAKDEKVNAERVRNGVAKGKIVVMEKGEEVCGIGAGLRTKVNANVGTSTDFARVEEEVRKVKAAVEAGTDTVMDLSTGGNLEAVLKRIIRASRVPVGTVPVYSAFVNSFKKGELPREEDILKAVERHMQLGVNFVTVHAAMRRKGLDLTKSRIMRIVSRGGCMLAAWMMKNEKENPLYTNFDYLLELAEDRDVILSLGDALRPGCLSDSTDRAQMHELITQGELVKRAHERNVSVICEGPGHVPIEKIEANIMLQKKICSGAPFYVLGPLVTDIAVGYDHISSAIGGAIAAKAGADFLCVVTPSEHVALPRVEDVVDGVVAMRIAAHAADIAKRMDNEVDLEMSKARAELDWRKQFDCAIYDKKAREYRKKRGSRSRACSMCGDYCAIKIMKELEGVSAHSKDEQYRPGKH</sequence>
<dbReference type="AlphaFoldDB" id="A0A7D6BHK4"/>
<keyword evidence="5" id="KW-0862">Zinc</keyword>
<keyword evidence="7" id="KW-0411">Iron-sulfur</keyword>
<dbReference type="PANTHER" id="PTHR30557">
    <property type="entry name" value="THIAMINE BIOSYNTHESIS PROTEIN THIC"/>
    <property type="match status" value="1"/>
</dbReference>
<dbReference type="Gene3D" id="6.10.250.620">
    <property type="match status" value="1"/>
</dbReference>
<evidence type="ECO:0000256" key="1">
    <source>
        <dbReference type="ARBA" id="ARBA00001966"/>
    </source>
</evidence>
<evidence type="ECO:0000256" key="3">
    <source>
        <dbReference type="ARBA" id="ARBA00022691"/>
    </source>
</evidence>
<keyword evidence="3" id="KW-0949">S-adenosyl-L-methionine</keyword>
<accession>A0A7D6BHK4</accession>
<keyword evidence="4" id="KW-0479">Metal-binding</keyword>
<proteinExistence type="predicted"/>
<dbReference type="NCBIfam" id="NF009895">
    <property type="entry name" value="PRK13352.1"/>
    <property type="match status" value="1"/>
</dbReference>
<evidence type="ECO:0000313" key="11">
    <source>
        <dbReference type="Proteomes" id="UP000510821"/>
    </source>
</evidence>
<evidence type="ECO:0000256" key="2">
    <source>
        <dbReference type="ARBA" id="ARBA00022485"/>
    </source>
</evidence>
<name>A0A7D6BHK4_FERL1</name>
<protein>
    <recommendedName>
        <fullName evidence="9">Phosphomethylpyrimidine synthase</fullName>
        <ecNumber evidence="9">4.1.99.17</ecNumber>
    </recommendedName>
</protein>
<evidence type="ECO:0000256" key="8">
    <source>
        <dbReference type="ARBA" id="ARBA00023239"/>
    </source>
</evidence>
<dbReference type="EC" id="4.1.99.17" evidence="9"/>
<dbReference type="EMBL" id="CP058998">
    <property type="protein sequence ID" value="QLJ53415.1"/>
    <property type="molecule type" value="Genomic_DNA"/>
</dbReference>